<dbReference type="InterPro" id="IPR013106">
    <property type="entry name" value="Ig_V-set"/>
</dbReference>
<feature type="domain" description="Ig-like" evidence="30">
    <location>
        <begin position="473"/>
        <end position="571"/>
    </location>
</feature>
<evidence type="ECO:0000256" key="3">
    <source>
        <dbReference type="ARBA" id="ARBA00009588"/>
    </source>
</evidence>
<feature type="domain" description="Ig-like" evidence="30">
    <location>
        <begin position="945"/>
        <end position="1031"/>
    </location>
</feature>
<keyword evidence="15" id="KW-0904">Protein phosphatase</keyword>
<keyword evidence="12" id="KW-0378">Hydrolase</keyword>
<evidence type="ECO:0000256" key="4">
    <source>
        <dbReference type="ARBA" id="ARBA00010504"/>
    </source>
</evidence>
<evidence type="ECO:0000256" key="8">
    <source>
        <dbReference type="ARBA" id="ARBA00022723"/>
    </source>
</evidence>
<comment type="caution">
    <text evidence="33">The sequence shown here is derived from an EMBL/GenBank/DDBJ whole genome shotgun (WGS) entry which is preliminary data.</text>
</comment>
<evidence type="ECO:0000259" key="30">
    <source>
        <dbReference type="PROSITE" id="PS50835"/>
    </source>
</evidence>
<evidence type="ECO:0000256" key="21">
    <source>
        <dbReference type="ARBA" id="ARBA00023180"/>
    </source>
</evidence>
<comment type="subcellular location">
    <subcellularLocation>
        <location evidence="2">Cell membrane</location>
    </subcellularLocation>
    <subcellularLocation>
        <location evidence="1">Membrane</location>
        <topology evidence="1">Single-pass membrane protein</topology>
    </subcellularLocation>
</comment>
<gene>
    <name evidence="33" type="primary">Ptprd</name>
    <name evidence="33" type="ORF">AWC38_SpisGene15991</name>
</gene>
<evidence type="ECO:0000256" key="15">
    <source>
        <dbReference type="ARBA" id="ARBA00022912"/>
    </source>
</evidence>
<evidence type="ECO:0000259" key="28">
    <source>
        <dbReference type="PROSITE" id="PS50055"/>
    </source>
</evidence>
<keyword evidence="10" id="KW-0677">Repeat</keyword>
<comment type="similarity">
    <text evidence="4">Belongs to the protein-tyrosine phosphatase family. Receptor class 2A subfamily.</text>
</comment>
<feature type="domain" description="Tyrosine specific protein phosphatases" evidence="29">
    <location>
        <begin position="2200"/>
        <end position="2274"/>
    </location>
</feature>
<evidence type="ECO:0000256" key="16">
    <source>
        <dbReference type="ARBA" id="ARBA00022989"/>
    </source>
</evidence>
<dbReference type="GO" id="GO:0007156">
    <property type="term" value="P:homophilic cell adhesion via plasma membrane adhesion molecules"/>
    <property type="evidence" value="ECO:0007669"/>
    <property type="project" value="TreeGrafter"/>
</dbReference>
<name>A0A2B4RR01_STYPI</name>
<dbReference type="PANTHER" id="PTHR45080:SF8">
    <property type="entry name" value="IG-LIKE DOMAIN-CONTAINING PROTEIN"/>
    <property type="match status" value="1"/>
</dbReference>
<keyword evidence="8" id="KW-0479">Metal-binding</keyword>
<keyword evidence="22" id="KW-0393">Immunoglobulin domain</keyword>
<dbReference type="Gene3D" id="2.60.40.10">
    <property type="entry name" value="Immunoglobulins"/>
    <property type="match status" value="17"/>
</dbReference>
<evidence type="ECO:0000256" key="23">
    <source>
        <dbReference type="ARBA" id="ARBA00051722"/>
    </source>
</evidence>
<dbReference type="FunFam" id="2.60.40.10:FF:000189">
    <property type="entry name" value="Neogenin isoform 3"/>
    <property type="match status" value="1"/>
</dbReference>
<feature type="domain" description="Ig-like" evidence="30">
    <location>
        <begin position="576"/>
        <end position="665"/>
    </location>
</feature>
<dbReference type="FunFam" id="3.90.190.10:FF:000088">
    <property type="entry name" value="Receptor protein-tyrosine phosphatase LAR"/>
    <property type="match status" value="1"/>
</dbReference>
<evidence type="ECO:0000256" key="12">
    <source>
        <dbReference type="ARBA" id="ARBA00022801"/>
    </source>
</evidence>
<evidence type="ECO:0000256" key="27">
    <source>
        <dbReference type="SAM" id="Phobius"/>
    </source>
</evidence>
<reference evidence="34" key="1">
    <citation type="journal article" date="2017" name="bioRxiv">
        <title>Comparative analysis of the genomes of Stylophora pistillata and Acropora digitifera provides evidence for extensive differences between species of corals.</title>
        <authorList>
            <person name="Voolstra C.R."/>
            <person name="Li Y."/>
            <person name="Liew Y.J."/>
            <person name="Baumgarten S."/>
            <person name="Zoccola D."/>
            <person name="Flot J.-F."/>
            <person name="Tambutte S."/>
            <person name="Allemand D."/>
            <person name="Aranda M."/>
        </authorList>
    </citation>
    <scope>NUCLEOTIDE SEQUENCE [LARGE SCALE GENOMIC DNA]</scope>
</reference>
<dbReference type="GO" id="GO:0003677">
    <property type="term" value="F:DNA binding"/>
    <property type="evidence" value="ECO:0007669"/>
    <property type="project" value="UniProtKB-UniRule"/>
</dbReference>
<dbReference type="SUPFAM" id="SSF52799">
    <property type="entry name" value="(Phosphotyrosine protein) phosphatases II"/>
    <property type="match status" value="2"/>
</dbReference>
<dbReference type="Gene3D" id="3.90.190.10">
    <property type="entry name" value="Protein tyrosine phosphatase superfamily"/>
    <property type="match status" value="2"/>
</dbReference>
<dbReference type="SMART" id="SM00406">
    <property type="entry name" value="IGv"/>
    <property type="match status" value="9"/>
</dbReference>
<dbReference type="InterPro" id="IPR036179">
    <property type="entry name" value="Ig-like_dom_sf"/>
</dbReference>
<dbReference type="PROSITE" id="PS00383">
    <property type="entry name" value="TYR_PHOSPHATASE_1"/>
    <property type="match status" value="1"/>
</dbReference>
<accession>A0A2B4RR01</accession>
<dbReference type="InterPro" id="IPR036116">
    <property type="entry name" value="FN3_sf"/>
</dbReference>
<keyword evidence="18 27" id="KW-0472">Membrane</keyword>
<dbReference type="InterPro" id="IPR013783">
    <property type="entry name" value="Ig-like_fold"/>
</dbReference>
<feature type="domain" description="THAP-type" evidence="32">
    <location>
        <begin position="1487"/>
        <end position="1581"/>
    </location>
</feature>
<dbReference type="FunFam" id="2.60.40.10:FF:000612">
    <property type="entry name" value="palladin isoform X1"/>
    <property type="match status" value="3"/>
</dbReference>
<dbReference type="Pfam" id="PF00041">
    <property type="entry name" value="fn3"/>
    <property type="match status" value="4"/>
</dbReference>
<dbReference type="InterPro" id="IPR050958">
    <property type="entry name" value="Cell_Adh-Cytoskel_Orgn"/>
</dbReference>
<dbReference type="FunFam" id="2.60.40.10:FF:000028">
    <property type="entry name" value="Neuronal cell adhesion molecule"/>
    <property type="match status" value="2"/>
</dbReference>
<dbReference type="SMART" id="SM00404">
    <property type="entry name" value="PTPc_motif"/>
    <property type="match status" value="1"/>
</dbReference>
<dbReference type="GO" id="GO:0008270">
    <property type="term" value="F:zinc ion binding"/>
    <property type="evidence" value="ECO:0007669"/>
    <property type="project" value="UniProtKB-KW"/>
</dbReference>
<dbReference type="SMART" id="SM00194">
    <property type="entry name" value="PTPc"/>
    <property type="match status" value="2"/>
</dbReference>
<dbReference type="PROSITE" id="PS50853">
    <property type="entry name" value="FN3"/>
    <property type="match status" value="4"/>
</dbReference>
<feature type="region of interest" description="Disordered" evidence="26">
    <location>
        <begin position="1686"/>
        <end position="1710"/>
    </location>
</feature>
<dbReference type="InterPro" id="IPR006612">
    <property type="entry name" value="THAP_Znf"/>
</dbReference>
<feature type="domain" description="Fibronectin type-III" evidence="31">
    <location>
        <begin position="1417"/>
        <end position="1516"/>
    </location>
</feature>
<feature type="domain" description="Ig-like" evidence="30">
    <location>
        <begin position="1217"/>
        <end position="1308"/>
    </location>
</feature>
<proteinExistence type="inferred from homology"/>
<protein>
    <recommendedName>
        <fullName evidence="24">Cell adhesion molecule-related/down-regulated by oncogenes</fullName>
        <ecNumber evidence="5">3.1.3.48</ecNumber>
    </recommendedName>
</protein>
<evidence type="ECO:0000256" key="6">
    <source>
        <dbReference type="ARBA" id="ARBA00022475"/>
    </source>
</evidence>
<evidence type="ECO:0000256" key="11">
    <source>
        <dbReference type="ARBA" id="ARBA00022771"/>
    </source>
</evidence>
<dbReference type="Pfam" id="PF07679">
    <property type="entry name" value="I-set"/>
    <property type="match status" value="8"/>
</dbReference>
<dbReference type="Proteomes" id="UP000225706">
    <property type="component" value="Unassembled WGS sequence"/>
</dbReference>
<dbReference type="GO" id="GO:0005886">
    <property type="term" value="C:plasma membrane"/>
    <property type="evidence" value="ECO:0007669"/>
    <property type="project" value="UniProtKB-SubCell"/>
</dbReference>
<feature type="domain" description="Ig-like" evidence="30">
    <location>
        <begin position="1125"/>
        <end position="1214"/>
    </location>
</feature>
<dbReference type="FunFam" id="2.60.40.10:FF:000273">
    <property type="entry name" value="contactin-3 isoform X1"/>
    <property type="match status" value="1"/>
</dbReference>
<evidence type="ECO:0000256" key="22">
    <source>
        <dbReference type="ARBA" id="ARBA00023319"/>
    </source>
</evidence>
<dbReference type="InterPro" id="IPR000242">
    <property type="entry name" value="PTP_cat"/>
</dbReference>
<keyword evidence="21" id="KW-0325">Glycoprotein</keyword>
<dbReference type="SUPFAM" id="SSF48726">
    <property type="entry name" value="Immunoglobulin"/>
    <property type="match status" value="13"/>
</dbReference>
<evidence type="ECO:0000256" key="7">
    <source>
        <dbReference type="ARBA" id="ARBA00022692"/>
    </source>
</evidence>
<keyword evidence="20 33" id="KW-0675">Receptor</keyword>
<feature type="domain" description="Tyrosine-protein phosphatase" evidence="28">
    <location>
        <begin position="2315"/>
        <end position="2515"/>
    </location>
</feature>
<evidence type="ECO:0000256" key="1">
    <source>
        <dbReference type="ARBA" id="ARBA00004167"/>
    </source>
</evidence>
<dbReference type="SMART" id="SM00409">
    <property type="entry name" value="IG"/>
    <property type="match status" value="13"/>
</dbReference>
<evidence type="ECO:0000256" key="5">
    <source>
        <dbReference type="ARBA" id="ARBA00013064"/>
    </source>
</evidence>
<dbReference type="PANTHER" id="PTHR45080">
    <property type="entry name" value="CONTACTIN 5"/>
    <property type="match status" value="1"/>
</dbReference>
<feature type="domain" description="Fibronectin type-III" evidence="31">
    <location>
        <begin position="1315"/>
        <end position="1415"/>
    </location>
</feature>
<evidence type="ECO:0000256" key="19">
    <source>
        <dbReference type="ARBA" id="ARBA00023157"/>
    </source>
</evidence>
<feature type="domain" description="Ig-like" evidence="30">
    <location>
        <begin position="184"/>
        <end position="273"/>
    </location>
</feature>
<dbReference type="GO" id="GO:0004725">
    <property type="term" value="F:protein tyrosine phosphatase activity"/>
    <property type="evidence" value="ECO:0007669"/>
    <property type="project" value="UniProtKB-EC"/>
</dbReference>
<dbReference type="EMBL" id="LSMT01000353">
    <property type="protein sequence ID" value="PFX19596.1"/>
    <property type="molecule type" value="Genomic_DNA"/>
</dbReference>
<dbReference type="STRING" id="50429.A0A2B4RR01"/>
<evidence type="ECO:0000256" key="20">
    <source>
        <dbReference type="ARBA" id="ARBA00023170"/>
    </source>
</evidence>
<evidence type="ECO:0000256" key="10">
    <source>
        <dbReference type="ARBA" id="ARBA00022737"/>
    </source>
</evidence>
<dbReference type="Pfam" id="PF13927">
    <property type="entry name" value="Ig_3"/>
    <property type="match status" value="5"/>
</dbReference>
<feature type="domain" description="Ig-like" evidence="30">
    <location>
        <begin position="382"/>
        <end position="468"/>
    </location>
</feature>
<dbReference type="FunFam" id="2.60.40.10:FF:000032">
    <property type="entry name" value="palladin isoform X1"/>
    <property type="match status" value="1"/>
</dbReference>
<feature type="domain" description="Ig-like" evidence="30">
    <location>
        <begin position="78"/>
        <end position="169"/>
    </location>
</feature>
<feature type="domain" description="Tyrosine-protein phosphatase" evidence="28">
    <location>
        <begin position="2028"/>
        <end position="2283"/>
    </location>
</feature>
<evidence type="ECO:0000256" key="14">
    <source>
        <dbReference type="ARBA" id="ARBA00022889"/>
    </source>
</evidence>
<dbReference type="InterPro" id="IPR013098">
    <property type="entry name" value="Ig_I-set"/>
</dbReference>
<dbReference type="Pfam" id="PF00102">
    <property type="entry name" value="Y_phosphatase"/>
    <property type="match status" value="2"/>
</dbReference>
<dbReference type="SMART" id="SM00692">
    <property type="entry name" value="DM3"/>
    <property type="match status" value="1"/>
</dbReference>
<sequence length="2534" mass="281105">MVLFENDTEEIVEKIPSDNLPWIDSSYQGRLYASVTNERASFVFLGVKRSDAGGYTLKVNTRKSRLRGEVEISVLYIPEITAHPQNVTEKEGDNATFNCNAMGNPVPQISWNKGGSPLGNTSSISLSADNKDLTIKNVNRVDSGEYRCVATNSLGNDTSNPAYLGVQLSAAYFASLIWTTVDKPEIRTVPRLIQRTEGDEVTLLCNAIGNPAPTVSWTKNGFPLDNSNSSRMNFSKKGKQLTIKNVSKIDGGVYLCAAENSLGNATSHDTTLEVHYPPEVTMIGGPQQFAVVGKTKKLVCKYNAVPPVSEAQWIKDGIVISRNASLLIRNESRLTVPYYNESQLQLLINQSTSQDAGNYTCLVINAVGNSSLKTSVISQELPSITIYPRRETVLEGKKVTLSCNATGNPGPSISWVKDGFSVNNNSRISFSPDNERLTITNVSRTDSGEYRCVAKNRVGNDTANSKVGVLFEPEVSIDGNQKQYLAKGGNIRLICRYEASPPVSEVQWIKEGTVIARNALKLMNGSRVTIPSFNESQIQLSITAASLRDGGNYTCNATNILSSTQDTMMIIIEDKPEIATHPRNITTEEGHGVTLYCNATGNPAPTISWTKNGNLLSNGSRIILSASQEQLTITKVNRIDSGKYKCRAKNRVGRDTSYASTVNVQYQTKIVSHPQAIVTEEEGNNLTLFCNATANPPANISWTKDGSLINNNSRINFSDDNKRLNIRNVNRKDKGSYRCVANNSLGSDTSNVSTVDIQYRPVIVIQPQNVTEPEGKNVTLTCNATGNPEPELSWFSDEHLVKSGNRISLSAGNQSLMIANVNRTDSGKYLCVAHNEVGNASSKVAILNVQHQPEITTDPSDDVVKEGKNTTLYCNATGNPLPEISWEKNGNPIGNNSRISSSAESKELKIINVYRTDSGTYRCMAVNRIGNATSRNATLVVKYRSEIVTEPQNVTETEGKTVTLTCNATGNPEPELSWFNDEHPVKSNNRISLSAGNQSLMIANVNRTDSGKYLCVAHNEVGNASSKVAVLNVQYQPEIITDPSDNVVKEGKNTTLYCNATGNPLPEISWEKNGNPIGNSSKTSHSELKIMNVYRTDSGKYRCVALNGIGSAISRNATLFVEYQSKITTHPSNETKREGENVTLHCNATGYPPPALSWTKDGSDISNSSRISFSADEEQLAITNTSRVDSGVYRCVASNRLGNDTSGAAFVDVQFAPGISIPPRNVTVVKGEHVTFTCSVVGNPTPSVIWTKNGEDLNVTANSRLKLSSRNRNRSLEIAEVDLSDSGQYICVANNSQGKLSSSAATLTVQYVPDPPKDVEVISRGSREVNISWTAGFDGNSAIQNYTVKISEDEQTFKDAICQGTLIDSACVIYSTRVSIKKLFPWTKYYLKVFARNVIGASSHSSVVNVTTNEEVPSSAPAFKVTALNSTAVKVSWQMLSNQDARGIIMGYYILYKRKIEPEASWRNRTVNKANTTSLVLASLDEYTSYQFAIQAFNSKGISNRSEIEETKTDEDVRAQWVKFVQRHRVDFGEPVAKHASLCSAHFEQSCYEGSLAFSLDGMTQIKRNKVLIKGSVPTRHAVLPEGPEVLTDRKRRQLRRDAFAEFHELEAKKRKILTKQDARGVILGYYVLYRRVSDPQVDWENRTVNRGETTSLLVAYLEKYASYQFAIQAFNGKGVSDWSEIEERKTDQDVPSAAPELNTAEPKNSTSIELTWEPVPKSNLNGILTKYVIRFSIVDDEKKIKKKVENYASKVVINGLRASTSYSFQISAATVKGEGPWSKPKKAKTKDPPVPPTPSDIGTTEVTVAFVPRQILSSGTEVSYYQIMVVPLRKGEEPGKSSDEVYVKVTRKYEDRVEGEPYITAEFSNNNERRTTFPVGDGEYYSRKGHIEARRKHRAEFTKYLNGKLDDDTEYAVFQRSLSSPNDYQNEGFTQFKTRKPIPPVLEPEDKTVIVVGVFIGLFIVCVVVVGGIVIVWLRGRQRTNENEVDEDIPMEDRGYENFVPEGEIPVEDFEDHVKHLNDDDLFSVEYGAIHPRGNFTSKATLSEENKHKNRYNNIVAYDHSRVKLNPIKGVPGSDYINANFLNGYQKEKAYIATQGPLEHTTDDFWRMVWEQGTKTIVMVTNLEEKGRLKCHQYWPSEGTESYGDIKVTLVQTVELSEFTIRTMTLNHANNTEQRTVNQYHYTVWPDHGVPECPSSLLTFVRKASGANPPDAGPMVVHCSAGVGRTGTFIVVDAMLRRIAAEKTVDVYDYVTSLRQDRNLMVQVEEQYILIHDVLVEAIHSGFTEIHANDLRSHIKNLMQVNQTSGQSEMDEEFIRLGRCFSASQFTTQAANMACNVTKNRYPNAFPYDETRVKLSVISGVEGSDYINANFIDGYMARRAFIATQAPIPDTIPDFWRMIWEQESSTIVMLSKETEGGKVKVHHYWPAEKPTHIGTLVVEKTSEMTYEDYTMREMKLTHTKESASRVVRQYHYTGWPDSGSPESGTGLIDLIGQVQRWQQQSGNTKITVHCRTQALVLTAKCPFSLCSFY</sequence>
<evidence type="ECO:0000256" key="17">
    <source>
        <dbReference type="ARBA" id="ARBA00023125"/>
    </source>
</evidence>
<evidence type="ECO:0000259" key="32">
    <source>
        <dbReference type="PROSITE" id="PS50950"/>
    </source>
</evidence>
<dbReference type="CDD" id="cd00063">
    <property type="entry name" value="FN3"/>
    <property type="match status" value="4"/>
</dbReference>
<feature type="transmembrane region" description="Helical" evidence="27">
    <location>
        <begin position="1954"/>
        <end position="1979"/>
    </location>
</feature>
<evidence type="ECO:0000256" key="2">
    <source>
        <dbReference type="ARBA" id="ARBA00004236"/>
    </source>
</evidence>
<evidence type="ECO:0000313" key="33">
    <source>
        <dbReference type="EMBL" id="PFX19596.1"/>
    </source>
</evidence>
<feature type="domain" description="Ig-like" evidence="30">
    <location>
        <begin position="668"/>
        <end position="753"/>
    </location>
</feature>
<evidence type="ECO:0000256" key="13">
    <source>
        <dbReference type="ARBA" id="ARBA00022833"/>
    </source>
</evidence>
<dbReference type="SMART" id="SM00060">
    <property type="entry name" value="FN3"/>
    <property type="match status" value="4"/>
</dbReference>
<evidence type="ECO:0000256" key="25">
    <source>
        <dbReference type="PROSITE-ProRule" id="PRU00309"/>
    </source>
</evidence>
<dbReference type="FunFam" id="2.60.40.10:FF:000328">
    <property type="entry name" value="CLUMA_CG000981, isoform A"/>
    <property type="match status" value="1"/>
</dbReference>
<dbReference type="InterPro" id="IPR016130">
    <property type="entry name" value="Tyr_Pase_AS"/>
</dbReference>
<dbReference type="InterPro" id="IPR003598">
    <property type="entry name" value="Ig_sub2"/>
</dbReference>
<dbReference type="PROSITE" id="PS50055">
    <property type="entry name" value="TYR_PHOSPHATASE_PTP"/>
    <property type="match status" value="2"/>
</dbReference>
<feature type="domain" description="Ig-like" evidence="30">
    <location>
        <begin position="1037"/>
        <end position="1120"/>
    </location>
</feature>
<keyword evidence="9" id="KW-0732">Signal</keyword>
<dbReference type="SMART" id="SM00408">
    <property type="entry name" value="IGc2"/>
    <property type="match status" value="13"/>
</dbReference>
<keyword evidence="6" id="KW-1003">Cell membrane</keyword>
<organism evidence="33 34">
    <name type="scientific">Stylophora pistillata</name>
    <name type="common">Smooth cauliflower coral</name>
    <dbReference type="NCBI Taxonomy" id="50429"/>
    <lineage>
        <taxon>Eukaryota</taxon>
        <taxon>Metazoa</taxon>
        <taxon>Cnidaria</taxon>
        <taxon>Anthozoa</taxon>
        <taxon>Hexacorallia</taxon>
        <taxon>Scleractinia</taxon>
        <taxon>Astrocoeniina</taxon>
        <taxon>Pocilloporidae</taxon>
        <taxon>Stylophora</taxon>
    </lineage>
</organism>
<keyword evidence="13" id="KW-0862">Zinc</keyword>
<feature type="domain" description="Ig-like" evidence="30">
    <location>
        <begin position="761"/>
        <end position="847"/>
    </location>
</feature>
<keyword evidence="16 27" id="KW-1133">Transmembrane helix</keyword>
<feature type="domain" description="Fibronectin type-III" evidence="31">
    <location>
        <begin position="1584"/>
        <end position="1694"/>
    </location>
</feature>
<dbReference type="PROSITE" id="PS50056">
    <property type="entry name" value="TYR_PHOSPHATASE_2"/>
    <property type="match status" value="1"/>
</dbReference>
<dbReference type="FunFam" id="2.60.40.10:FF:000299">
    <property type="entry name" value="protogenin isoform X2"/>
    <property type="match status" value="2"/>
</dbReference>
<feature type="domain" description="Fibronectin type-III" evidence="31">
    <location>
        <begin position="1699"/>
        <end position="1793"/>
    </location>
</feature>
<evidence type="ECO:0000313" key="34">
    <source>
        <dbReference type="Proteomes" id="UP000225706"/>
    </source>
</evidence>
<comment type="catalytic activity">
    <reaction evidence="23">
        <text>O-phospho-L-tyrosyl-[protein] + H2O = L-tyrosyl-[protein] + phosphate</text>
        <dbReference type="Rhea" id="RHEA:10684"/>
        <dbReference type="Rhea" id="RHEA-COMP:10136"/>
        <dbReference type="Rhea" id="RHEA-COMP:20101"/>
        <dbReference type="ChEBI" id="CHEBI:15377"/>
        <dbReference type="ChEBI" id="CHEBI:43474"/>
        <dbReference type="ChEBI" id="CHEBI:46858"/>
        <dbReference type="ChEBI" id="CHEBI:61978"/>
        <dbReference type="EC" id="3.1.3.48"/>
    </reaction>
</comment>
<keyword evidence="19" id="KW-1015">Disulfide bond</keyword>
<keyword evidence="14" id="KW-0130">Cell adhesion</keyword>
<keyword evidence="7 27" id="KW-0812">Transmembrane</keyword>
<comment type="similarity">
    <text evidence="3">Belongs to the immunoglobulin superfamily. DCC family.</text>
</comment>
<dbReference type="PRINTS" id="PR00700">
    <property type="entry name" value="PRTYPHPHTASE"/>
</dbReference>
<feature type="domain" description="Ig-like" evidence="30">
    <location>
        <begin position="853"/>
        <end position="940"/>
    </location>
</feature>
<keyword evidence="17 25" id="KW-0238">DNA-binding</keyword>
<dbReference type="InterPro" id="IPR003961">
    <property type="entry name" value="FN3_dom"/>
</dbReference>
<keyword evidence="11 25" id="KW-0863">Zinc-finger</keyword>
<feature type="domain" description="Ig-like" evidence="30">
    <location>
        <begin position="278"/>
        <end position="378"/>
    </location>
</feature>
<evidence type="ECO:0000256" key="24">
    <source>
        <dbReference type="ARBA" id="ARBA00069893"/>
    </source>
</evidence>
<dbReference type="PROSITE" id="PS50950">
    <property type="entry name" value="ZF_THAP"/>
    <property type="match status" value="1"/>
</dbReference>
<evidence type="ECO:0000256" key="18">
    <source>
        <dbReference type="ARBA" id="ARBA00023136"/>
    </source>
</evidence>
<dbReference type="InterPro" id="IPR007110">
    <property type="entry name" value="Ig-like_dom"/>
</dbReference>
<dbReference type="InterPro" id="IPR000387">
    <property type="entry name" value="Tyr_Pase_dom"/>
</dbReference>
<dbReference type="FunFam" id="2.60.40.10:FF:000107">
    <property type="entry name" value="Myosin, light chain kinase a"/>
    <property type="match status" value="1"/>
</dbReference>
<evidence type="ECO:0000259" key="31">
    <source>
        <dbReference type="PROSITE" id="PS50853"/>
    </source>
</evidence>
<dbReference type="PROSITE" id="PS50835">
    <property type="entry name" value="IG_LIKE"/>
    <property type="match status" value="13"/>
</dbReference>
<evidence type="ECO:0000256" key="26">
    <source>
        <dbReference type="SAM" id="MobiDB-lite"/>
    </source>
</evidence>
<keyword evidence="34" id="KW-1185">Reference proteome</keyword>
<dbReference type="InterPro" id="IPR003599">
    <property type="entry name" value="Ig_sub"/>
</dbReference>
<dbReference type="InterPro" id="IPR003595">
    <property type="entry name" value="Tyr_Pase_cat"/>
</dbReference>
<feature type="region of interest" description="Disordered" evidence="26">
    <location>
        <begin position="1778"/>
        <end position="1802"/>
    </location>
</feature>
<dbReference type="CDD" id="cd00096">
    <property type="entry name" value="Ig"/>
    <property type="match status" value="1"/>
</dbReference>
<dbReference type="InterPro" id="IPR029021">
    <property type="entry name" value="Prot-tyrosine_phosphatase-like"/>
</dbReference>
<dbReference type="OrthoDB" id="8923679at2759"/>
<dbReference type="SUPFAM" id="SSF49265">
    <property type="entry name" value="Fibronectin type III"/>
    <property type="match status" value="2"/>
</dbReference>
<dbReference type="FunFam" id="2.60.40.10:FF:000005">
    <property type="entry name" value="Neuronal cell adhesion molecule"/>
    <property type="match status" value="1"/>
</dbReference>
<dbReference type="EC" id="3.1.3.48" evidence="5"/>
<evidence type="ECO:0000256" key="9">
    <source>
        <dbReference type="ARBA" id="ARBA00022729"/>
    </source>
</evidence>
<evidence type="ECO:0000259" key="29">
    <source>
        <dbReference type="PROSITE" id="PS50056"/>
    </source>
</evidence>